<evidence type="ECO:0000256" key="1">
    <source>
        <dbReference type="SAM" id="MobiDB-lite"/>
    </source>
</evidence>
<reference evidence="2 3" key="1">
    <citation type="submission" date="2016-07" db="EMBL/GenBank/DDBJ databases">
        <title>Multiple horizontal gene transfer events from other fungi enriched the ability of initially mycotrophic Trichoderma (Ascomycota) to feed on dead plant biomass.</title>
        <authorList>
            <consortium name="DOE Joint Genome Institute"/>
            <person name="Aerts A."/>
            <person name="Atanasova L."/>
            <person name="Chenthamara K."/>
            <person name="Zhang J."/>
            <person name="Grujic M."/>
            <person name="Henrissat B."/>
            <person name="Kuo A."/>
            <person name="Salamov A."/>
            <person name="Lipzen A."/>
            <person name="Labutti K."/>
            <person name="Barry K."/>
            <person name="Miao Y."/>
            <person name="Rahimi M.J."/>
            <person name="Shen Q."/>
            <person name="Grigoriev I.V."/>
            <person name="Kubicek C.P."/>
            <person name="Druzhinina I.S."/>
        </authorList>
    </citation>
    <scope>NUCLEOTIDE SEQUENCE [LARGE SCALE GENOMIC DNA]</scope>
    <source>
        <strain evidence="2 3">CBS 226.95</strain>
    </source>
</reference>
<gene>
    <name evidence="2" type="ORF">M431DRAFT_482222</name>
</gene>
<evidence type="ECO:0000313" key="2">
    <source>
        <dbReference type="EMBL" id="PTB55063.1"/>
    </source>
</evidence>
<feature type="compositionally biased region" description="Basic and acidic residues" evidence="1">
    <location>
        <begin position="79"/>
        <end position="89"/>
    </location>
</feature>
<organism evidence="2 3">
    <name type="scientific">Trichoderma harzianum CBS 226.95</name>
    <dbReference type="NCBI Taxonomy" id="983964"/>
    <lineage>
        <taxon>Eukaryota</taxon>
        <taxon>Fungi</taxon>
        <taxon>Dikarya</taxon>
        <taxon>Ascomycota</taxon>
        <taxon>Pezizomycotina</taxon>
        <taxon>Sordariomycetes</taxon>
        <taxon>Hypocreomycetidae</taxon>
        <taxon>Hypocreales</taxon>
        <taxon>Hypocreaceae</taxon>
        <taxon>Trichoderma</taxon>
    </lineage>
</organism>
<protein>
    <submittedName>
        <fullName evidence="2">Uncharacterized protein</fullName>
    </submittedName>
</protein>
<dbReference type="GeneID" id="36624596"/>
<feature type="region of interest" description="Disordered" evidence="1">
    <location>
        <begin position="138"/>
        <end position="183"/>
    </location>
</feature>
<dbReference type="Proteomes" id="UP000241690">
    <property type="component" value="Unassembled WGS sequence"/>
</dbReference>
<sequence>MAQAKEKANPVSSSQMTSGEADRGESLAFSKEPIDSAAGGSQPQLAESSKKRAVRSTKNIAASNEVPSKRAKSGNASARRPESTNKDADGDNVDGVIEPVVPLVSIGAEPVAPRRSSRSAAANATALIKDRYKDSMSSAVEAKGLPPTPPSIPRPKAGNKAKGKAKAPAIDESTLVDDVPRDEEDESIIPDQLILDKGSLIDELLLDSNEYLDDSDDTLEEFNEPLDESDEHLDEVDKEDGTDFLGTNDDSFILFEDVVDEANDIEIDDVIAIDTGAQVNAAL</sequence>
<proteinExistence type="predicted"/>
<dbReference type="AlphaFoldDB" id="A0A2T4ADH6"/>
<feature type="region of interest" description="Disordered" evidence="1">
    <location>
        <begin position="1"/>
        <end position="96"/>
    </location>
</feature>
<evidence type="ECO:0000313" key="3">
    <source>
        <dbReference type="Proteomes" id="UP000241690"/>
    </source>
</evidence>
<feature type="compositionally biased region" description="Polar residues" evidence="1">
    <location>
        <begin position="56"/>
        <end position="66"/>
    </location>
</feature>
<dbReference type="RefSeq" id="XP_024774740.1">
    <property type="nucleotide sequence ID" value="XM_024916027.1"/>
</dbReference>
<keyword evidence="3" id="KW-1185">Reference proteome</keyword>
<dbReference type="EMBL" id="KZ679680">
    <property type="protein sequence ID" value="PTB55063.1"/>
    <property type="molecule type" value="Genomic_DNA"/>
</dbReference>
<name>A0A2T4ADH6_TRIHA</name>
<accession>A0A2T4ADH6</accession>